<evidence type="ECO:0000256" key="3">
    <source>
        <dbReference type="ARBA" id="ARBA00023163"/>
    </source>
</evidence>
<dbReference type="GO" id="GO:0003677">
    <property type="term" value="F:DNA binding"/>
    <property type="evidence" value="ECO:0007669"/>
    <property type="project" value="UniProtKB-KW"/>
</dbReference>
<dbReference type="InterPro" id="IPR000524">
    <property type="entry name" value="Tscrpt_reg_HTH_GntR"/>
</dbReference>
<dbReference type="SMART" id="SM00345">
    <property type="entry name" value="HTH_GNTR"/>
    <property type="match status" value="1"/>
</dbReference>
<keyword evidence="3" id="KW-0804">Transcription</keyword>
<name>A0AAV4LGW4_9BACL</name>
<evidence type="ECO:0000256" key="2">
    <source>
        <dbReference type="ARBA" id="ARBA00023125"/>
    </source>
</evidence>
<dbReference type="InterPro" id="IPR008920">
    <property type="entry name" value="TF_FadR/GntR_C"/>
</dbReference>
<gene>
    <name evidence="5" type="ORF">DNHGIG_24730</name>
</gene>
<proteinExistence type="predicted"/>
<sequence>MEQFGQSLPEQIAERIATQIIEGNLEPGSRLKEELLAEEFGTSRAPIREALYILTLQGLVERIPRKGAVVKSYTNKELTQLYQVRSHLEELAIQQMPLPLSEQGKRKYMRIIDEMEQAVTNKDLNRYAQLNLEYHRTFFELADNMILANLYEQLEIPLQFVLKVSVGNEETLRVSLQEHKQIVSLLLQGEKEEALVALKQHDLDSLSRVAKNLNRAKKI</sequence>
<dbReference type="RefSeq" id="WP_282199960.1">
    <property type="nucleotide sequence ID" value="NZ_BOQE01000001.1"/>
</dbReference>
<feature type="domain" description="HTH gntR-type" evidence="4">
    <location>
        <begin position="6"/>
        <end position="73"/>
    </location>
</feature>
<dbReference type="CDD" id="cd07377">
    <property type="entry name" value="WHTH_GntR"/>
    <property type="match status" value="1"/>
</dbReference>
<keyword evidence="6" id="KW-1185">Reference proteome</keyword>
<dbReference type="Pfam" id="PF00392">
    <property type="entry name" value="GntR"/>
    <property type="match status" value="1"/>
</dbReference>
<dbReference type="Gene3D" id="1.10.10.10">
    <property type="entry name" value="Winged helix-like DNA-binding domain superfamily/Winged helix DNA-binding domain"/>
    <property type="match status" value="1"/>
</dbReference>
<dbReference type="PANTHER" id="PTHR43537:SF24">
    <property type="entry name" value="GLUCONATE OPERON TRANSCRIPTIONAL REPRESSOR"/>
    <property type="match status" value="1"/>
</dbReference>
<dbReference type="Proteomes" id="UP001057291">
    <property type="component" value="Unassembled WGS sequence"/>
</dbReference>
<dbReference type="InterPro" id="IPR036390">
    <property type="entry name" value="WH_DNA-bd_sf"/>
</dbReference>
<dbReference type="SUPFAM" id="SSF48008">
    <property type="entry name" value="GntR ligand-binding domain-like"/>
    <property type="match status" value="1"/>
</dbReference>
<dbReference type="Gene3D" id="1.20.120.530">
    <property type="entry name" value="GntR ligand-binding domain-like"/>
    <property type="match status" value="1"/>
</dbReference>
<comment type="caution">
    <text evidence="5">The sequence shown here is derived from an EMBL/GenBank/DDBJ whole genome shotgun (WGS) entry which is preliminary data.</text>
</comment>
<dbReference type="PANTHER" id="PTHR43537">
    <property type="entry name" value="TRANSCRIPTIONAL REGULATOR, GNTR FAMILY"/>
    <property type="match status" value="1"/>
</dbReference>
<keyword evidence="1" id="KW-0805">Transcription regulation</keyword>
<dbReference type="InterPro" id="IPR011711">
    <property type="entry name" value="GntR_C"/>
</dbReference>
<organism evidence="5 6">
    <name type="scientific">Collibacillus ludicampi</name>
    <dbReference type="NCBI Taxonomy" id="2771369"/>
    <lineage>
        <taxon>Bacteria</taxon>
        <taxon>Bacillati</taxon>
        <taxon>Bacillota</taxon>
        <taxon>Bacilli</taxon>
        <taxon>Bacillales</taxon>
        <taxon>Alicyclobacillaceae</taxon>
        <taxon>Collibacillus</taxon>
    </lineage>
</organism>
<dbReference type="AlphaFoldDB" id="A0AAV4LGW4"/>
<dbReference type="Pfam" id="PF07729">
    <property type="entry name" value="FCD"/>
    <property type="match status" value="1"/>
</dbReference>
<reference evidence="5" key="1">
    <citation type="journal article" date="2023" name="Int. J. Syst. Evol. Microbiol.">
        <title>Collibacillus ludicampi gen. nov., sp. nov., a new soil bacterium of the family Alicyclobacillaceae.</title>
        <authorList>
            <person name="Jojima T."/>
            <person name="Ioku Y."/>
            <person name="Fukuta Y."/>
            <person name="Shirasaka N."/>
            <person name="Matsumura Y."/>
            <person name="Mori M."/>
        </authorList>
    </citation>
    <scope>NUCLEOTIDE SEQUENCE</scope>
    <source>
        <strain evidence="5">TP075</strain>
    </source>
</reference>
<evidence type="ECO:0000256" key="1">
    <source>
        <dbReference type="ARBA" id="ARBA00023015"/>
    </source>
</evidence>
<dbReference type="SUPFAM" id="SSF46785">
    <property type="entry name" value="Winged helix' DNA-binding domain"/>
    <property type="match status" value="1"/>
</dbReference>
<dbReference type="PROSITE" id="PS50949">
    <property type="entry name" value="HTH_GNTR"/>
    <property type="match status" value="1"/>
</dbReference>
<dbReference type="SMART" id="SM00895">
    <property type="entry name" value="FCD"/>
    <property type="match status" value="1"/>
</dbReference>
<dbReference type="EMBL" id="BOQE01000001">
    <property type="protein sequence ID" value="GIM46924.1"/>
    <property type="molecule type" value="Genomic_DNA"/>
</dbReference>
<keyword evidence="2" id="KW-0238">DNA-binding</keyword>
<protein>
    <submittedName>
        <fullName evidence="5">GntR family transcriptional regulator</fullName>
    </submittedName>
</protein>
<accession>A0AAV4LGW4</accession>
<evidence type="ECO:0000259" key="4">
    <source>
        <dbReference type="PROSITE" id="PS50949"/>
    </source>
</evidence>
<evidence type="ECO:0000313" key="6">
    <source>
        <dbReference type="Proteomes" id="UP001057291"/>
    </source>
</evidence>
<evidence type="ECO:0000313" key="5">
    <source>
        <dbReference type="EMBL" id="GIM46924.1"/>
    </source>
</evidence>
<dbReference type="GO" id="GO:0003700">
    <property type="term" value="F:DNA-binding transcription factor activity"/>
    <property type="evidence" value="ECO:0007669"/>
    <property type="project" value="InterPro"/>
</dbReference>
<dbReference type="InterPro" id="IPR036388">
    <property type="entry name" value="WH-like_DNA-bd_sf"/>
</dbReference>